<dbReference type="Proteomes" id="UP000636800">
    <property type="component" value="Chromosome 7"/>
</dbReference>
<dbReference type="FunFam" id="3.30.460.10:FF:000026">
    <property type="entry name" value="Protein Iojap, chloroplastic"/>
    <property type="match status" value="1"/>
</dbReference>
<sequence length="216" mass="24301">MRALAAVTIPSCGQLHGSVMKEAYLGPYSKSSIFSRVPSRRRHRSQSHVLLSQRRPNQSPKGGDDDDVLDDLLNSYGKVVYKRADQNPSSVEADDDSESLFFAVTLAKVANDVKAADIRVLFVKPLVYWTRFFIIATAFSHPQIDAVGTRIRDIAEKQFRKFAIGDMKPDSWTLLDFGDVVVHIFLPQERAFYNLEEFYGNATPIELSFDSPPSQN</sequence>
<evidence type="ECO:0000256" key="6">
    <source>
        <dbReference type="ARBA" id="ARBA00061915"/>
    </source>
</evidence>
<dbReference type="NCBIfam" id="TIGR00090">
    <property type="entry name" value="rsfS_iojap_ybeB"/>
    <property type="match status" value="1"/>
</dbReference>
<keyword evidence="5" id="KW-0809">Transit peptide</keyword>
<dbReference type="GO" id="GO:0043023">
    <property type="term" value="F:ribosomal large subunit binding"/>
    <property type="evidence" value="ECO:0007669"/>
    <property type="project" value="TreeGrafter"/>
</dbReference>
<dbReference type="Pfam" id="PF02410">
    <property type="entry name" value="RsfS"/>
    <property type="match status" value="1"/>
</dbReference>
<evidence type="ECO:0000256" key="5">
    <source>
        <dbReference type="ARBA" id="ARBA00022946"/>
    </source>
</evidence>
<dbReference type="GO" id="GO:0090071">
    <property type="term" value="P:negative regulation of ribosome biogenesis"/>
    <property type="evidence" value="ECO:0007669"/>
    <property type="project" value="TreeGrafter"/>
</dbReference>
<accession>A0A835UV53</accession>
<gene>
    <name evidence="9" type="ORF">HPP92_015477</name>
</gene>
<evidence type="ECO:0000313" key="10">
    <source>
        <dbReference type="Proteomes" id="UP000636800"/>
    </source>
</evidence>
<dbReference type="GO" id="GO:0009507">
    <property type="term" value="C:chloroplast"/>
    <property type="evidence" value="ECO:0007669"/>
    <property type="project" value="UniProtKB-SubCell"/>
</dbReference>
<dbReference type="InterPro" id="IPR004394">
    <property type="entry name" value="Iojap/RsfS/C7orf30"/>
</dbReference>
<dbReference type="AlphaFoldDB" id="A0A835UV53"/>
<evidence type="ECO:0000256" key="4">
    <source>
        <dbReference type="ARBA" id="ARBA00022640"/>
    </source>
</evidence>
<comment type="subunit">
    <text evidence="6">Interacts with chloroplast ribosomal protein uL14c (rpl14).</text>
</comment>
<keyword evidence="10" id="KW-1185">Reference proteome</keyword>
<reference evidence="9 10" key="1">
    <citation type="journal article" date="2020" name="Nat. Food">
        <title>A phased Vanilla planifolia genome enables genetic improvement of flavour and production.</title>
        <authorList>
            <person name="Hasing T."/>
            <person name="Tang H."/>
            <person name="Brym M."/>
            <person name="Khazi F."/>
            <person name="Huang T."/>
            <person name="Chambers A.H."/>
        </authorList>
    </citation>
    <scope>NUCLEOTIDE SEQUENCE [LARGE SCALE GENOMIC DNA]</scope>
    <source>
        <tissue evidence="9">Leaf</tissue>
    </source>
</reference>
<name>A0A835UV53_VANPL</name>
<proteinExistence type="inferred from homology"/>
<evidence type="ECO:0000256" key="7">
    <source>
        <dbReference type="ARBA" id="ARBA00069129"/>
    </source>
</evidence>
<dbReference type="HAMAP" id="MF_01477">
    <property type="entry name" value="Iojap_RsfS"/>
    <property type="match status" value="1"/>
</dbReference>
<dbReference type="InterPro" id="IPR043519">
    <property type="entry name" value="NT_sf"/>
</dbReference>
<evidence type="ECO:0000256" key="2">
    <source>
        <dbReference type="ARBA" id="ARBA00010574"/>
    </source>
</evidence>
<evidence type="ECO:0000256" key="8">
    <source>
        <dbReference type="SAM" id="MobiDB-lite"/>
    </source>
</evidence>
<dbReference type="PANTHER" id="PTHR21043">
    <property type="entry name" value="IOJAP SUPERFAMILY ORTHOLOG"/>
    <property type="match status" value="1"/>
</dbReference>
<evidence type="ECO:0000256" key="1">
    <source>
        <dbReference type="ARBA" id="ARBA00004229"/>
    </source>
</evidence>
<evidence type="ECO:0000313" key="9">
    <source>
        <dbReference type="EMBL" id="KAG0473620.1"/>
    </source>
</evidence>
<protein>
    <recommendedName>
        <fullName evidence="7">Protein Iojap, chloroplastic</fullName>
    </recommendedName>
</protein>
<comment type="similarity">
    <text evidence="2">Belongs to the Iojap/RsfS family.</text>
</comment>
<organism evidence="9 10">
    <name type="scientific">Vanilla planifolia</name>
    <name type="common">Vanilla</name>
    <dbReference type="NCBI Taxonomy" id="51239"/>
    <lineage>
        <taxon>Eukaryota</taxon>
        <taxon>Viridiplantae</taxon>
        <taxon>Streptophyta</taxon>
        <taxon>Embryophyta</taxon>
        <taxon>Tracheophyta</taxon>
        <taxon>Spermatophyta</taxon>
        <taxon>Magnoliopsida</taxon>
        <taxon>Liliopsida</taxon>
        <taxon>Asparagales</taxon>
        <taxon>Orchidaceae</taxon>
        <taxon>Vanilloideae</taxon>
        <taxon>Vanilleae</taxon>
        <taxon>Vanilla</taxon>
    </lineage>
</organism>
<feature type="region of interest" description="Disordered" evidence="8">
    <location>
        <begin position="36"/>
        <end position="66"/>
    </location>
</feature>
<feature type="compositionally biased region" description="Polar residues" evidence="8">
    <location>
        <begin position="47"/>
        <end position="60"/>
    </location>
</feature>
<keyword evidence="3" id="KW-0150">Chloroplast</keyword>
<dbReference type="GO" id="GO:0017148">
    <property type="term" value="P:negative regulation of translation"/>
    <property type="evidence" value="ECO:0007669"/>
    <property type="project" value="TreeGrafter"/>
</dbReference>
<dbReference type="OrthoDB" id="75169at2759"/>
<dbReference type="PANTHER" id="PTHR21043:SF2">
    <property type="entry name" value="PROTEIN IOJAP, CHLOROPLASTIC"/>
    <property type="match status" value="1"/>
</dbReference>
<dbReference type="SUPFAM" id="SSF81301">
    <property type="entry name" value="Nucleotidyltransferase"/>
    <property type="match status" value="1"/>
</dbReference>
<comment type="subcellular location">
    <subcellularLocation>
        <location evidence="1">Plastid</location>
        <location evidence="1">Chloroplast</location>
    </subcellularLocation>
</comment>
<keyword evidence="4" id="KW-0934">Plastid</keyword>
<comment type="caution">
    <text evidence="9">The sequence shown here is derived from an EMBL/GenBank/DDBJ whole genome shotgun (WGS) entry which is preliminary data.</text>
</comment>
<dbReference type="Gene3D" id="3.30.460.10">
    <property type="entry name" value="Beta Polymerase, domain 2"/>
    <property type="match status" value="1"/>
</dbReference>
<evidence type="ECO:0000256" key="3">
    <source>
        <dbReference type="ARBA" id="ARBA00022528"/>
    </source>
</evidence>
<dbReference type="EMBL" id="JADCNL010000007">
    <property type="protein sequence ID" value="KAG0473620.1"/>
    <property type="molecule type" value="Genomic_DNA"/>
</dbReference>